<organism evidence="2 3">
    <name type="scientific">Pochonia chlamydosporia 170</name>
    <dbReference type="NCBI Taxonomy" id="1380566"/>
    <lineage>
        <taxon>Eukaryota</taxon>
        <taxon>Fungi</taxon>
        <taxon>Dikarya</taxon>
        <taxon>Ascomycota</taxon>
        <taxon>Pezizomycotina</taxon>
        <taxon>Sordariomycetes</taxon>
        <taxon>Hypocreomycetidae</taxon>
        <taxon>Hypocreales</taxon>
        <taxon>Clavicipitaceae</taxon>
        <taxon>Pochonia</taxon>
    </lineage>
</organism>
<accession>A0A179FID8</accession>
<comment type="caution">
    <text evidence="2">The sequence shown here is derived from an EMBL/GenBank/DDBJ whole genome shotgun (WGS) entry which is preliminary data.</text>
</comment>
<dbReference type="GeneID" id="28849285"/>
<dbReference type="Proteomes" id="UP000078397">
    <property type="component" value="Unassembled WGS sequence"/>
</dbReference>
<feature type="transmembrane region" description="Helical" evidence="1">
    <location>
        <begin position="21"/>
        <end position="43"/>
    </location>
</feature>
<gene>
    <name evidence="2" type="ORF">VFPPC_06226</name>
</gene>
<keyword evidence="3" id="KW-1185">Reference proteome</keyword>
<feature type="transmembrane region" description="Helical" evidence="1">
    <location>
        <begin position="123"/>
        <end position="146"/>
    </location>
</feature>
<feature type="transmembrane region" description="Helical" evidence="1">
    <location>
        <begin position="55"/>
        <end position="75"/>
    </location>
</feature>
<reference evidence="2 3" key="1">
    <citation type="journal article" date="2016" name="PLoS Pathog.">
        <title>Biosynthesis of antibiotic leucinostatins in bio-control fungus Purpureocillium lilacinum and their inhibition on phytophthora revealed by genome mining.</title>
        <authorList>
            <person name="Wang G."/>
            <person name="Liu Z."/>
            <person name="Lin R."/>
            <person name="Li E."/>
            <person name="Mao Z."/>
            <person name="Ling J."/>
            <person name="Yang Y."/>
            <person name="Yin W.B."/>
            <person name="Xie B."/>
        </authorList>
    </citation>
    <scope>NUCLEOTIDE SEQUENCE [LARGE SCALE GENOMIC DNA]</scope>
    <source>
        <strain evidence="2">170</strain>
    </source>
</reference>
<keyword evidence="1" id="KW-0472">Membrane</keyword>
<dbReference type="OrthoDB" id="3596604at2759"/>
<sequence length="540" mass="59304">MEDAAEGFDSSRQMRRLFIRSLVRLVVTMVLAFTEGAVLFVYSTPAAITTAQRQQFNALILAVSIALGLNVASSLKSNVSHLRWWLFSLRERSPQEADLILQIEEIGRLAKLGLTTRHFSVRFFVMVWISFHLVSQVAIALLGLTYNTNDSTNFLVTQPDLVFLRNMTDINNGVRLRELSDSQSVLVLRHVANSFGKMSIPWRVDARESTESLETRLPRPGTKIDVDNHPIFCEADTTTCRFVFAEDSVSSQVSGLNVATNRHVSATTTCQSWRVSGGGNGLEKSITLADGFNTTVGPIPALNGPNQNLFMFDPNNPRSSGDSWAIITVLEASDVRPRFYSCNVTLGPVVNAKLREHQLETTVRRLSTQAIALQSYGPSTTGTTNSTDTMQFQSYPVTDYYGEKARGDVNQMGSRISMFCIGALGGLSLNSPVVEVPGMAPIQSASIQVFDWNYVYMILGFTVGFQTLVSIASITVGSRVQINSRSHLAMATLLQPVTQDLGKAVYTADERHIAKLMGPRAKLAYVPDELGAYHIVKSAG</sequence>
<dbReference type="RefSeq" id="XP_018142364.1">
    <property type="nucleotide sequence ID" value="XM_018285291.1"/>
</dbReference>
<dbReference type="KEGG" id="pchm:VFPPC_06226"/>
<protein>
    <submittedName>
        <fullName evidence="2">Uncharacterized protein</fullName>
    </submittedName>
</protein>
<proteinExistence type="predicted"/>
<dbReference type="EMBL" id="LSBJ02000005">
    <property type="protein sequence ID" value="OAQ65050.1"/>
    <property type="molecule type" value="Genomic_DNA"/>
</dbReference>
<evidence type="ECO:0000313" key="2">
    <source>
        <dbReference type="EMBL" id="OAQ65050.1"/>
    </source>
</evidence>
<keyword evidence="1" id="KW-0812">Transmembrane</keyword>
<evidence type="ECO:0000313" key="3">
    <source>
        <dbReference type="Proteomes" id="UP000078397"/>
    </source>
</evidence>
<evidence type="ECO:0000256" key="1">
    <source>
        <dbReference type="SAM" id="Phobius"/>
    </source>
</evidence>
<dbReference type="AlphaFoldDB" id="A0A179FID8"/>
<keyword evidence="1" id="KW-1133">Transmembrane helix</keyword>
<feature type="transmembrane region" description="Helical" evidence="1">
    <location>
        <begin position="454"/>
        <end position="476"/>
    </location>
</feature>
<name>A0A179FID8_METCM</name>